<dbReference type="AlphaFoldDB" id="W9RJU7"/>
<reference evidence="2" key="1">
    <citation type="submission" date="2013-01" db="EMBL/GenBank/DDBJ databases">
        <title>Draft Genome Sequence of a Mulberry Tree, Morus notabilis C.K. Schneid.</title>
        <authorList>
            <person name="He N."/>
            <person name="Zhao S."/>
        </authorList>
    </citation>
    <scope>NUCLEOTIDE SEQUENCE</scope>
</reference>
<protein>
    <recommendedName>
        <fullName evidence="3">Receptor-like protein kinase</fullName>
    </recommendedName>
</protein>
<dbReference type="EMBL" id="KE344832">
    <property type="protein sequence ID" value="EXB81115.1"/>
    <property type="molecule type" value="Genomic_DNA"/>
</dbReference>
<evidence type="ECO:0008006" key="3">
    <source>
        <dbReference type="Google" id="ProtNLM"/>
    </source>
</evidence>
<accession>W9RJU7</accession>
<evidence type="ECO:0000313" key="1">
    <source>
        <dbReference type="EMBL" id="EXB81115.1"/>
    </source>
</evidence>
<gene>
    <name evidence="1" type="ORF">L484_014047</name>
</gene>
<keyword evidence="2" id="KW-1185">Reference proteome</keyword>
<organism evidence="1 2">
    <name type="scientific">Morus notabilis</name>
    <dbReference type="NCBI Taxonomy" id="981085"/>
    <lineage>
        <taxon>Eukaryota</taxon>
        <taxon>Viridiplantae</taxon>
        <taxon>Streptophyta</taxon>
        <taxon>Embryophyta</taxon>
        <taxon>Tracheophyta</taxon>
        <taxon>Spermatophyta</taxon>
        <taxon>Magnoliopsida</taxon>
        <taxon>eudicotyledons</taxon>
        <taxon>Gunneridae</taxon>
        <taxon>Pentapetalae</taxon>
        <taxon>rosids</taxon>
        <taxon>fabids</taxon>
        <taxon>Rosales</taxon>
        <taxon>Moraceae</taxon>
        <taxon>Moreae</taxon>
        <taxon>Morus</taxon>
    </lineage>
</organism>
<sequence>MNKVIEMLEDELDSPQNACKALPYMTKLVKDMEIEDATEEELKTVKMTIIIALWCIRMKPWHRPPMNKVIEIARR</sequence>
<name>W9RJU7_9ROSA</name>
<dbReference type="Proteomes" id="UP000030645">
    <property type="component" value="Unassembled WGS sequence"/>
</dbReference>
<evidence type="ECO:0000313" key="2">
    <source>
        <dbReference type="Proteomes" id="UP000030645"/>
    </source>
</evidence>
<proteinExistence type="predicted"/>